<reference evidence="1" key="1">
    <citation type="submission" date="2018-05" db="EMBL/GenBank/DDBJ databases">
        <authorList>
            <person name="Lanie J.A."/>
            <person name="Ng W.-L."/>
            <person name="Kazmierczak K.M."/>
            <person name="Andrzejewski T.M."/>
            <person name="Davidsen T.M."/>
            <person name="Wayne K.J."/>
            <person name="Tettelin H."/>
            <person name="Glass J.I."/>
            <person name="Rusch D."/>
            <person name="Podicherti R."/>
            <person name="Tsui H.-C.T."/>
            <person name="Winkler M.E."/>
        </authorList>
    </citation>
    <scope>NUCLEOTIDE SEQUENCE</scope>
</reference>
<dbReference type="AlphaFoldDB" id="A0A382JK66"/>
<evidence type="ECO:0000313" key="1">
    <source>
        <dbReference type="EMBL" id="SVC11742.1"/>
    </source>
</evidence>
<feature type="non-terminal residue" evidence="1">
    <location>
        <position position="32"/>
    </location>
</feature>
<proteinExistence type="predicted"/>
<sequence>MAACIAAAADVDFQKLNEAVREDDQIHTWIMF</sequence>
<dbReference type="EMBL" id="UINC01074497">
    <property type="protein sequence ID" value="SVC11742.1"/>
    <property type="molecule type" value="Genomic_DNA"/>
</dbReference>
<name>A0A382JK66_9ZZZZ</name>
<accession>A0A382JK66</accession>
<organism evidence="1">
    <name type="scientific">marine metagenome</name>
    <dbReference type="NCBI Taxonomy" id="408172"/>
    <lineage>
        <taxon>unclassified sequences</taxon>
        <taxon>metagenomes</taxon>
        <taxon>ecological metagenomes</taxon>
    </lineage>
</organism>
<protein>
    <submittedName>
        <fullName evidence="1">Uncharacterized protein</fullName>
    </submittedName>
</protein>
<gene>
    <name evidence="1" type="ORF">METZ01_LOCUS264596</name>
</gene>